<keyword evidence="2" id="KW-0012">Acyltransferase</keyword>
<keyword evidence="3" id="KW-1185">Reference proteome</keyword>
<dbReference type="Pfam" id="PF22691">
    <property type="entry name" value="Thiolase_C_1"/>
    <property type="match status" value="1"/>
</dbReference>
<protein>
    <submittedName>
        <fullName evidence="2">Propanoyl-CoA C-acyltransferase</fullName>
    </submittedName>
</protein>
<reference evidence="3" key="1">
    <citation type="journal article" date="2014" name="FEMS Microbiol. Lett.">
        <title>Draft Genomic DNA Sequence of the Facultatively Methylotrophic Bacterium Acidomonas methanolica type strain MB58.</title>
        <authorList>
            <person name="Higashiura N."/>
            <person name="Hadano H."/>
            <person name="Hirakawa H."/>
            <person name="Matsutani M."/>
            <person name="Takabe S."/>
            <person name="Matsushita K."/>
            <person name="Azuma Y."/>
        </authorList>
    </citation>
    <scope>NUCLEOTIDE SEQUENCE [LARGE SCALE GENOMIC DNA]</scope>
    <source>
        <strain evidence="3">MB58</strain>
    </source>
</reference>
<dbReference type="EMBL" id="BAND01000297">
    <property type="protein sequence ID" value="GAJ30779.1"/>
    <property type="molecule type" value="Genomic_DNA"/>
</dbReference>
<dbReference type="InterPro" id="IPR055140">
    <property type="entry name" value="Thiolase_C_2"/>
</dbReference>
<dbReference type="Proteomes" id="UP000019760">
    <property type="component" value="Unassembled WGS sequence"/>
</dbReference>
<sequence length="308" mass="32428">MVTLGVYDIVLAFGMEKLYHPDKDRPMAVYAGCVDVEHPEVLDHYLVGDLAYAERLTAPRDRRSLFMDIYARMARDYMSASGATKRDFAHVSAKNSYHGSLNPNAQYRDVLTADQVLAARTISPPLTLPMCSPIGDGAAAAVIMSPRMAKILGVESPVRVLSSIVASGYDAGPGAPSITTTISRQAYAEASIDTKDINCVELHDATSPAELIYYEALGLCGPGEGPAFLASGATSLGGRLPVNTSGGLVRKGHPIGATGLGQIHELVQQLRGRAGSRQVENARIALAENGGGFIGDDAAAVAMTVLAQ</sequence>
<dbReference type="InterPro" id="IPR016039">
    <property type="entry name" value="Thiolase-like"/>
</dbReference>
<evidence type="ECO:0000313" key="2">
    <source>
        <dbReference type="EMBL" id="GAJ30779.1"/>
    </source>
</evidence>
<gene>
    <name evidence="2" type="ORF">Amme_339_003</name>
</gene>
<evidence type="ECO:0000313" key="3">
    <source>
        <dbReference type="Proteomes" id="UP000019760"/>
    </source>
</evidence>
<dbReference type="PANTHER" id="PTHR42870:SF1">
    <property type="entry name" value="NON-SPECIFIC LIPID-TRANSFER PROTEIN-LIKE 2"/>
    <property type="match status" value="1"/>
</dbReference>
<feature type="domain" description="Thiolase C-terminal" evidence="1">
    <location>
        <begin position="183"/>
        <end position="301"/>
    </location>
</feature>
<dbReference type="CDD" id="cd00829">
    <property type="entry name" value="SCP-x_thiolase"/>
    <property type="match status" value="1"/>
</dbReference>
<keyword evidence="2" id="KW-0808">Transferase</keyword>
<dbReference type="PANTHER" id="PTHR42870">
    <property type="entry name" value="ACETYL-COA C-ACETYLTRANSFERASE"/>
    <property type="match status" value="1"/>
</dbReference>
<organism evidence="2 3">
    <name type="scientific">Acidomonas methanolica NBRC 104435</name>
    <dbReference type="NCBI Taxonomy" id="1231351"/>
    <lineage>
        <taxon>Bacteria</taxon>
        <taxon>Pseudomonadati</taxon>
        <taxon>Pseudomonadota</taxon>
        <taxon>Alphaproteobacteria</taxon>
        <taxon>Acetobacterales</taxon>
        <taxon>Acetobacteraceae</taxon>
        <taxon>Acidomonas</taxon>
    </lineage>
</organism>
<dbReference type="SUPFAM" id="SSF53901">
    <property type="entry name" value="Thiolase-like"/>
    <property type="match status" value="2"/>
</dbReference>
<proteinExistence type="predicted"/>
<comment type="caution">
    <text evidence="2">The sequence shown here is derived from an EMBL/GenBank/DDBJ whole genome shotgun (WGS) entry which is preliminary data.</text>
</comment>
<accession>A0A023D9H9</accession>
<name>A0A023D9H9_ACIMT</name>
<dbReference type="AlphaFoldDB" id="A0A023D9H9"/>
<dbReference type="Gene3D" id="3.40.47.10">
    <property type="match status" value="1"/>
</dbReference>
<reference evidence="2 3" key="2">
    <citation type="journal article" date="2014" name="FEMS Microbiol. Lett.">
        <title>Draft genomic DNA sequence of the facultatively methylotrophic bacterium Acidomonas methanolica type strain MB58.</title>
        <authorList>
            <person name="Higashiura N."/>
            <person name="Hadano H."/>
            <person name="Hirakawa H."/>
            <person name="Matsutani M."/>
            <person name="Takabe S."/>
            <person name="Matsushita K."/>
            <person name="Azuma Y."/>
        </authorList>
    </citation>
    <scope>NUCLEOTIDE SEQUENCE [LARGE SCALE GENOMIC DNA]</scope>
    <source>
        <strain evidence="2 3">MB58</strain>
    </source>
</reference>
<evidence type="ECO:0000259" key="1">
    <source>
        <dbReference type="Pfam" id="PF22691"/>
    </source>
</evidence>
<dbReference type="GO" id="GO:0016746">
    <property type="term" value="F:acyltransferase activity"/>
    <property type="evidence" value="ECO:0007669"/>
    <property type="project" value="UniProtKB-KW"/>
</dbReference>